<dbReference type="Proteomes" id="UP000316747">
    <property type="component" value="Unassembled WGS sequence"/>
</dbReference>
<keyword evidence="1" id="KW-0812">Transmembrane</keyword>
<comment type="caution">
    <text evidence="2">The sequence shown here is derived from an EMBL/GenBank/DDBJ whole genome shotgun (WGS) entry which is preliminary data.</text>
</comment>
<organism evidence="2 3">
    <name type="scientific">Humibacillus xanthopallidus</name>
    <dbReference type="NCBI Taxonomy" id="412689"/>
    <lineage>
        <taxon>Bacteria</taxon>
        <taxon>Bacillati</taxon>
        <taxon>Actinomycetota</taxon>
        <taxon>Actinomycetes</taxon>
        <taxon>Micrococcales</taxon>
        <taxon>Intrasporangiaceae</taxon>
        <taxon>Humibacillus</taxon>
    </lineage>
</organism>
<feature type="transmembrane region" description="Helical" evidence="1">
    <location>
        <begin position="140"/>
        <end position="158"/>
    </location>
</feature>
<gene>
    <name evidence="2" type="ORF">FBY41_4637</name>
</gene>
<dbReference type="EMBL" id="VFPM01000006">
    <property type="protein sequence ID" value="TQM54599.1"/>
    <property type="molecule type" value="Genomic_DNA"/>
</dbReference>
<accession>A0A543H8M0</accession>
<dbReference type="OrthoDB" id="4871042at2"/>
<dbReference type="RefSeq" id="WP_141847610.1">
    <property type="nucleotide sequence ID" value="NZ_VFPM01000006.1"/>
</dbReference>
<reference evidence="2 3" key="1">
    <citation type="submission" date="2019-06" db="EMBL/GenBank/DDBJ databases">
        <title>Genome sequencing of plant associated microbes to promote plant fitness in Sorghum bicolor and Oryza sativa.</title>
        <authorList>
            <person name="Coleman-Derr D."/>
        </authorList>
    </citation>
    <scope>NUCLEOTIDE SEQUENCE [LARGE SCALE GENOMIC DNA]</scope>
    <source>
        <strain evidence="2 3">KV-663</strain>
    </source>
</reference>
<sequence>MILPPALGPVTGVPWRPVALLTTSGLALLLVVSAWPTASVAGTIAAVGVPLLAAGTAYVLDEAASEAVAATPTTLRARSLARLLVAAAIVGLGALAMVLAAGRTGDSARFGVVTQLAGLVLGALAVSAAARRRAAEPGDAVAGGLLAIVLVLAVARPLERWVELFPSATGQRWAGSLTLWGTVALVSLAVLWVATRDPLD</sequence>
<feature type="transmembrane region" description="Helical" evidence="1">
    <location>
        <begin position="80"/>
        <end position="102"/>
    </location>
</feature>
<keyword evidence="1" id="KW-0472">Membrane</keyword>
<feature type="transmembrane region" description="Helical" evidence="1">
    <location>
        <begin position="108"/>
        <end position="128"/>
    </location>
</feature>
<keyword evidence="3" id="KW-1185">Reference proteome</keyword>
<feature type="transmembrane region" description="Helical" evidence="1">
    <location>
        <begin position="44"/>
        <end position="60"/>
    </location>
</feature>
<dbReference type="AlphaFoldDB" id="A0A543H8M0"/>
<evidence type="ECO:0000313" key="3">
    <source>
        <dbReference type="Proteomes" id="UP000316747"/>
    </source>
</evidence>
<name>A0A543H8M0_9MICO</name>
<evidence type="ECO:0000256" key="1">
    <source>
        <dbReference type="SAM" id="Phobius"/>
    </source>
</evidence>
<feature type="transmembrane region" description="Helical" evidence="1">
    <location>
        <begin position="173"/>
        <end position="194"/>
    </location>
</feature>
<keyword evidence="1" id="KW-1133">Transmembrane helix</keyword>
<proteinExistence type="predicted"/>
<protein>
    <recommendedName>
        <fullName evidence="4">ABC-2 type transport system permease protein</fullName>
    </recommendedName>
</protein>
<evidence type="ECO:0000313" key="2">
    <source>
        <dbReference type="EMBL" id="TQM54599.1"/>
    </source>
</evidence>
<evidence type="ECO:0008006" key="4">
    <source>
        <dbReference type="Google" id="ProtNLM"/>
    </source>
</evidence>